<evidence type="ECO:0000313" key="2">
    <source>
        <dbReference type="EMBL" id="CAH3164378.1"/>
    </source>
</evidence>
<proteinExistence type="predicted"/>
<dbReference type="EMBL" id="CALNXK010000129">
    <property type="protein sequence ID" value="CAH3164378.1"/>
    <property type="molecule type" value="Genomic_DNA"/>
</dbReference>
<feature type="compositionally biased region" description="Basic and acidic residues" evidence="1">
    <location>
        <begin position="79"/>
        <end position="94"/>
    </location>
</feature>
<name>A0ABN8QHM6_9CNID</name>
<reference evidence="2 3" key="1">
    <citation type="submission" date="2022-05" db="EMBL/GenBank/DDBJ databases">
        <authorList>
            <consortium name="Genoscope - CEA"/>
            <person name="William W."/>
        </authorList>
    </citation>
    <scope>NUCLEOTIDE SEQUENCE [LARGE SCALE GENOMIC DNA]</scope>
</reference>
<feature type="region of interest" description="Disordered" evidence="1">
    <location>
        <begin position="79"/>
        <end position="101"/>
    </location>
</feature>
<evidence type="ECO:0000256" key="1">
    <source>
        <dbReference type="SAM" id="MobiDB-lite"/>
    </source>
</evidence>
<protein>
    <submittedName>
        <fullName evidence="2">Uncharacterized protein</fullName>
    </submittedName>
</protein>
<feature type="non-terminal residue" evidence="2">
    <location>
        <position position="1"/>
    </location>
</feature>
<sequence length="101" mass="11587">LGTIKLGTRRQSFNEDVFEAIAVYALTNLSRGQQVMNVYIPCLKKPEGGVNELVHSKWYARSRAIKEFRATLTPCSNKGKEAEQLPYMDHRRYESPGTRRI</sequence>
<comment type="caution">
    <text evidence="2">The sequence shown here is derived from an EMBL/GenBank/DDBJ whole genome shotgun (WGS) entry which is preliminary data.</text>
</comment>
<accession>A0ABN8QHM6</accession>
<organism evidence="2 3">
    <name type="scientific">Porites lobata</name>
    <dbReference type="NCBI Taxonomy" id="104759"/>
    <lineage>
        <taxon>Eukaryota</taxon>
        <taxon>Metazoa</taxon>
        <taxon>Cnidaria</taxon>
        <taxon>Anthozoa</taxon>
        <taxon>Hexacorallia</taxon>
        <taxon>Scleractinia</taxon>
        <taxon>Fungiina</taxon>
        <taxon>Poritidae</taxon>
        <taxon>Porites</taxon>
    </lineage>
</organism>
<gene>
    <name evidence="2" type="ORF">PLOB_00006261</name>
</gene>
<evidence type="ECO:0000313" key="3">
    <source>
        <dbReference type="Proteomes" id="UP001159405"/>
    </source>
</evidence>
<dbReference type="Proteomes" id="UP001159405">
    <property type="component" value="Unassembled WGS sequence"/>
</dbReference>
<keyword evidence="3" id="KW-1185">Reference proteome</keyword>